<dbReference type="InterPro" id="IPR011033">
    <property type="entry name" value="PRC_barrel-like_sf"/>
</dbReference>
<name>A0A2T5FWH0_9SPHN</name>
<feature type="transmembrane region" description="Helical" evidence="1">
    <location>
        <begin position="31"/>
        <end position="49"/>
    </location>
</feature>
<evidence type="ECO:0000256" key="1">
    <source>
        <dbReference type="SAM" id="Phobius"/>
    </source>
</evidence>
<dbReference type="Pfam" id="PF05239">
    <property type="entry name" value="PRC"/>
    <property type="match status" value="1"/>
</dbReference>
<keyword evidence="4" id="KW-1185">Reference proteome</keyword>
<comment type="caution">
    <text evidence="3">The sequence shown here is derived from an EMBL/GenBank/DDBJ whole genome shotgun (WGS) entry which is preliminary data.</text>
</comment>
<keyword evidence="1" id="KW-0472">Membrane</keyword>
<feature type="domain" description="PRC-barrel" evidence="2">
    <location>
        <begin position="101"/>
        <end position="165"/>
    </location>
</feature>
<dbReference type="OrthoDB" id="7619970at2"/>
<keyword evidence="1" id="KW-1133">Transmembrane helix</keyword>
<dbReference type="SUPFAM" id="SSF50346">
    <property type="entry name" value="PRC-barrel domain"/>
    <property type="match status" value="1"/>
</dbReference>
<feature type="transmembrane region" description="Helical" evidence="1">
    <location>
        <begin position="6"/>
        <end position="24"/>
    </location>
</feature>
<proteinExistence type="predicted"/>
<evidence type="ECO:0000259" key="2">
    <source>
        <dbReference type="Pfam" id="PF05239"/>
    </source>
</evidence>
<gene>
    <name evidence="3" type="ORF">CLG96_13465</name>
</gene>
<sequence length="196" mass="20798">MEDIAGWVAPVTTMIAAMMTASNLGPRVTGWGFAVFSLGSIAWIIVAMASGQQNLLWSNAFLAMVNMIGIWRWLGRRARYDDGGKAAAEGSRAASAPALFPLSGLEGMAVAGPDGHVIAHVIDAMAECGDGRISYVVVREGGVAGLGETLHAIGWNEMTLSDGRIETGLSAARLRARRPLDPRHWPARREEADALS</sequence>
<evidence type="ECO:0000313" key="4">
    <source>
        <dbReference type="Proteomes" id="UP000244162"/>
    </source>
</evidence>
<reference evidence="3 4" key="1">
    <citation type="submission" date="2017-09" db="EMBL/GenBank/DDBJ databases">
        <title>Sphingomonas panjinensis sp.nov., isolated from oil-contaminated soil.</title>
        <authorList>
            <person name="Wang L."/>
            <person name="Chen L."/>
        </authorList>
    </citation>
    <scope>NUCLEOTIDE SEQUENCE [LARGE SCALE GENOMIC DNA]</scope>
    <source>
        <strain evidence="3 4">FW-11</strain>
    </source>
</reference>
<keyword evidence="1" id="KW-0812">Transmembrane</keyword>
<dbReference type="EMBL" id="NWBU01000010">
    <property type="protein sequence ID" value="PTQ10131.1"/>
    <property type="molecule type" value="Genomic_DNA"/>
</dbReference>
<dbReference type="Proteomes" id="UP000244162">
    <property type="component" value="Unassembled WGS sequence"/>
</dbReference>
<organism evidence="3 4">
    <name type="scientific">Sphingomonas oleivorans</name>
    <dbReference type="NCBI Taxonomy" id="1735121"/>
    <lineage>
        <taxon>Bacteria</taxon>
        <taxon>Pseudomonadati</taxon>
        <taxon>Pseudomonadota</taxon>
        <taxon>Alphaproteobacteria</taxon>
        <taxon>Sphingomonadales</taxon>
        <taxon>Sphingomonadaceae</taxon>
        <taxon>Sphingomonas</taxon>
    </lineage>
</organism>
<evidence type="ECO:0000313" key="3">
    <source>
        <dbReference type="EMBL" id="PTQ10131.1"/>
    </source>
</evidence>
<protein>
    <submittedName>
        <fullName evidence="3">Photosystem reaction center subunit H</fullName>
    </submittedName>
</protein>
<dbReference type="RefSeq" id="WP_107968480.1">
    <property type="nucleotide sequence ID" value="NZ_NWBU01000010.1"/>
</dbReference>
<dbReference type="Gene3D" id="2.30.30.240">
    <property type="entry name" value="PRC-barrel domain"/>
    <property type="match status" value="1"/>
</dbReference>
<feature type="transmembrane region" description="Helical" evidence="1">
    <location>
        <begin position="55"/>
        <end position="74"/>
    </location>
</feature>
<dbReference type="AlphaFoldDB" id="A0A2T5FWH0"/>
<accession>A0A2T5FWH0</accession>
<dbReference type="InterPro" id="IPR027275">
    <property type="entry name" value="PRC-brl_dom"/>
</dbReference>